<proteinExistence type="predicted"/>
<sequence>MALPTSIFFQFQGTNSSHPSSMTANMVASQVHFTLFIYFFKTGRSG</sequence>
<evidence type="ECO:0000313" key="1">
    <source>
        <dbReference type="EMBL" id="EDL92525.1"/>
    </source>
</evidence>
<name>A6IZ47_RAT</name>
<dbReference type="Proteomes" id="UP000234681">
    <property type="component" value="Chromosome 19"/>
</dbReference>
<dbReference type="EMBL" id="CH473972">
    <property type="protein sequence ID" value="EDL92525.1"/>
    <property type="molecule type" value="Genomic_DNA"/>
</dbReference>
<accession>A6IZ47</accession>
<gene>
    <name evidence="1" type="ORF">rCG_51100</name>
</gene>
<protein>
    <submittedName>
        <fullName evidence="1">RCG51100</fullName>
    </submittedName>
</protein>
<evidence type="ECO:0000313" key="2">
    <source>
        <dbReference type="Proteomes" id="UP000234681"/>
    </source>
</evidence>
<reference evidence="2" key="1">
    <citation type="submission" date="2005-09" db="EMBL/GenBank/DDBJ databases">
        <authorList>
            <person name="Mural R.J."/>
            <person name="Li P.W."/>
            <person name="Adams M.D."/>
            <person name="Amanatides P.G."/>
            <person name="Baden-Tillson H."/>
            <person name="Barnstead M."/>
            <person name="Chin S.H."/>
            <person name="Dew I."/>
            <person name="Evans C.A."/>
            <person name="Ferriera S."/>
            <person name="Flanigan M."/>
            <person name="Fosler C."/>
            <person name="Glodek A."/>
            <person name="Gu Z."/>
            <person name="Holt R.A."/>
            <person name="Jennings D."/>
            <person name="Kraft C.L."/>
            <person name="Lu F."/>
            <person name="Nguyen T."/>
            <person name="Nusskern D.R."/>
            <person name="Pfannkoch C.M."/>
            <person name="Sitter C."/>
            <person name="Sutton G.G."/>
            <person name="Venter J.C."/>
            <person name="Wang Z."/>
            <person name="Woodage T."/>
            <person name="Zheng X.H."/>
            <person name="Zhong F."/>
        </authorList>
    </citation>
    <scope>NUCLEOTIDE SEQUENCE [LARGE SCALE GENOMIC DNA]</scope>
    <source>
        <strain>BN</strain>
        <strain evidence="2">Sprague-Dawley</strain>
    </source>
</reference>
<dbReference type="AlphaFoldDB" id="A6IZ47"/>
<organism evidence="1 2">
    <name type="scientific">Rattus norvegicus</name>
    <name type="common">Rat</name>
    <dbReference type="NCBI Taxonomy" id="10116"/>
    <lineage>
        <taxon>Eukaryota</taxon>
        <taxon>Metazoa</taxon>
        <taxon>Chordata</taxon>
        <taxon>Craniata</taxon>
        <taxon>Vertebrata</taxon>
        <taxon>Euteleostomi</taxon>
        <taxon>Mammalia</taxon>
        <taxon>Eutheria</taxon>
        <taxon>Euarchontoglires</taxon>
        <taxon>Glires</taxon>
        <taxon>Rodentia</taxon>
        <taxon>Myomorpha</taxon>
        <taxon>Muroidea</taxon>
        <taxon>Muridae</taxon>
        <taxon>Murinae</taxon>
        <taxon>Rattus</taxon>
    </lineage>
</organism>